<keyword evidence="1" id="KW-0472">Membrane</keyword>
<reference evidence="3" key="1">
    <citation type="submission" date="2018-11" db="EMBL/GenBank/DDBJ databases">
        <title>Genome sequencing of a novel mesophilic and cellulolytic organism within the genus Hungateiclostridium.</title>
        <authorList>
            <person name="Rettenmaier R."/>
            <person name="Liebl W."/>
            <person name="Zverlov V."/>
        </authorList>
    </citation>
    <scope>NUCLEOTIDE SEQUENCE [LARGE SCALE GENOMIC DNA]</scope>
    <source>
        <strain evidence="3">N2K1</strain>
    </source>
</reference>
<evidence type="ECO:0000313" key="3">
    <source>
        <dbReference type="Proteomes" id="UP000289166"/>
    </source>
</evidence>
<protein>
    <recommendedName>
        <fullName evidence="4">CorA-like Mg2+ transporter protein</fullName>
    </recommendedName>
</protein>
<accession>A0A4Q0I4F0</accession>
<dbReference type="AlphaFoldDB" id="A0A4Q0I4F0"/>
<evidence type="ECO:0000256" key="1">
    <source>
        <dbReference type="SAM" id="Phobius"/>
    </source>
</evidence>
<evidence type="ECO:0008006" key="4">
    <source>
        <dbReference type="Google" id="ProtNLM"/>
    </source>
</evidence>
<dbReference type="OrthoDB" id="961808at2"/>
<proteinExistence type="predicted"/>
<gene>
    <name evidence="2" type="ORF">EFD62_15695</name>
</gene>
<keyword evidence="1" id="KW-1133">Transmembrane helix</keyword>
<feature type="transmembrane region" description="Helical" evidence="1">
    <location>
        <begin position="539"/>
        <end position="558"/>
    </location>
</feature>
<evidence type="ECO:0000313" key="2">
    <source>
        <dbReference type="EMBL" id="RXE57792.1"/>
    </source>
</evidence>
<name>A0A4Q0I4F0_9FIRM</name>
<dbReference type="EMBL" id="RLII01000035">
    <property type="protein sequence ID" value="RXE57792.1"/>
    <property type="molecule type" value="Genomic_DNA"/>
</dbReference>
<feature type="transmembrane region" description="Helical" evidence="1">
    <location>
        <begin position="506"/>
        <end position="527"/>
    </location>
</feature>
<comment type="caution">
    <text evidence="2">The sequence shown here is derived from an EMBL/GenBank/DDBJ whole genome shotgun (WGS) entry which is preliminary data.</text>
</comment>
<feature type="transmembrane region" description="Helical" evidence="1">
    <location>
        <begin position="462"/>
        <end position="486"/>
    </location>
</feature>
<organism evidence="2 3">
    <name type="scientific">Acetivibrio mesophilus</name>
    <dbReference type="NCBI Taxonomy" id="2487273"/>
    <lineage>
        <taxon>Bacteria</taxon>
        <taxon>Bacillati</taxon>
        <taxon>Bacillota</taxon>
        <taxon>Clostridia</taxon>
        <taxon>Eubacteriales</taxon>
        <taxon>Oscillospiraceae</taxon>
        <taxon>Acetivibrio</taxon>
    </lineage>
</organism>
<dbReference type="Proteomes" id="UP000289166">
    <property type="component" value="Unassembled WGS sequence"/>
</dbReference>
<dbReference type="RefSeq" id="WP_128706441.1">
    <property type="nucleotide sequence ID" value="NZ_RLII01000035.1"/>
</dbReference>
<keyword evidence="3" id="KW-1185">Reference proteome</keyword>
<keyword evidence="1" id="KW-0812">Transmembrane</keyword>
<sequence length="559" mass="66506">MKLKENSINSYHIFMLPFECRKNGKVITNIRDIRKDIDSKKWQLKVLKIESSLDYNQYRYFYDNVRKAIYTYEDEDKQTVLNYTYKEKLDKYVIAVKDKEHEEEVVEEYELEIEQITLKMYATGVGIISFHLCNKKDGNEDDILKINEYGRRVYPQFLSEESPATKAVKSKFLADKLQIKFMDGSEDDFSIYDNISEVNRYRDYISRIIINLLGNEMFNCRCSSSGEETEKIEITPIIDDRMFTICWYGSPRMKYRPEEDQIYINSFKINEKGERKYNYLSDDFWYKFIFVDGKDKGCEDYEMTEELLKEHTYTRWINYGTLYGISRYSFVLLTTELCKDNQFLLSHLQTMYYEMVCLVLAQRASILSFSNRVTEITEGNFNQNSIDDIQNLRKDYINFINKIYFREVTAQEQGIELYDKIVQFCRIDRDIKDLEGEIDGLHQYVLLEEEREKRSREENTNALLAIITIITSLFAVPSFFTGFFSMDNFRGLSEKSFYELIIHPYVLLQLFYILSPGFIFLLLAIRYCLRKKILNGSKFLFSIIGILIFLYSILIIIYG</sequence>